<evidence type="ECO:0000259" key="3">
    <source>
        <dbReference type="Pfam" id="PF16344"/>
    </source>
</evidence>
<keyword evidence="1" id="KW-0812">Transmembrane</keyword>
<protein>
    <submittedName>
        <fullName evidence="4">FecR family protein</fullName>
    </submittedName>
</protein>
<dbReference type="PANTHER" id="PTHR30273">
    <property type="entry name" value="PERIPLASMIC SIGNAL SENSOR AND SIGMA FACTOR ACTIVATOR FECR-RELATED"/>
    <property type="match status" value="1"/>
</dbReference>
<dbReference type="EMBL" id="SNYC01000003">
    <property type="protein sequence ID" value="TDQ12058.1"/>
    <property type="molecule type" value="Genomic_DNA"/>
</dbReference>
<feature type="domain" description="Protein FecR C-terminal" evidence="3">
    <location>
        <begin position="246"/>
        <end position="313"/>
    </location>
</feature>
<name>A0A4R6T2V2_9SPHI</name>
<dbReference type="RefSeq" id="WP_133575077.1">
    <property type="nucleotide sequence ID" value="NZ_SNYC01000003.1"/>
</dbReference>
<dbReference type="Pfam" id="PF16344">
    <property type="entry name" value="FecR_C"/>
    <property type="match status" value="1"/>
</dbReference>
<evidence type="ECO:0000259" key="2">
    <source>
        <dbReference type="Pfam" id="PF04773"/>
    </source>
</evidence>
<reference evidence="4 5" key="1">
    <citation type="submission" date="2019-03" db="EMBL/GenBank/DDBJ databases">
        <title>Genomic Encyclopedia of Archaeal and Bacterial Type Strains, Phase II (KMG-II): from individual species to whole genera.</title>
        <authorList>
            <person name="Goeker M."/>
        </authorList>
    </citation>
    <scope>NUCLEOTIDE SEQUENCE [LARGE SCALE GENOMIC DNA]</scope>
    <source>
        <strain evidence="4 5">DSM 19035</strain>
    </source>
</reference>
<keyword evidence="1" id="KW-1133">Transmembrane helix</keyword>
<gene>
    <name evidence="4" type="ORF">ATK78_1189</name>
</gene>
<dbReference type="InterPro" id="IPR032508">
    <property type="entry name" value="FecR_C"/>
</dbReference>
<dbReference type="PIRSF" id="PIRSF018266">
    <property type="entry name" value="FecR"/>
    <property type="match status" value="1"/>
</dbReference>
<comment type="caution">
    <text evidence="4">The sequence shown here is derived from an EMBL/GenBank/DDBJ whole genome shotgun (WGS) entry which is preliminary data.</text>
</comment>
<evidence type="ECO:0000313" key="4">
    <source>
        <dbReference type="EMBL" id="TDQ12058.1"/>
    </source>
</evidence>
<dbReference type="GO" id="GO:0016989">
    <property type="term" value="F:sigma factor antagonist activity"/>
    <property type="evidence" value="ECO:0007669"/>
    <property type="project" value="TreeGrafter"/>
</dbReference>
<dbReference type="Gene3D" id="2.60.120.1440">
    <property type="match status" value="1"/>
</dbReference>
<dbReference type="OrthoDB" id="1452822at2"/>
<accession>A0A4R6T2V2</accession>
<dbReference type="InterPro" id="IPR012373">
    <property type="entry name" value="Ferrdict_sens_TM"/>
</dbReference>
<keyword evidence="1" id="KW-0472">Membrane</keyword>
<evidence type="ECO:0000313" key="5">
    <source>
        <dbReference type="Proteomes" id="UP000295620"/>
    </source>
</evidence>
<sequence>MTDELLIKFLLKEANEEENTEIVEWLSADPANRDKYIQLEKIWDASKKLALASDIDENQAWLKFKAKATPAQTAVIRPLRQPYPWLKIAAVFIAIFGAWMAYSLFNPKYTALIAGNQVVTEQLPDGSEIILNKNSEISYARNFKEHRSIRLTKGNVFFNVAPDKARPFVIDADKVSVTVVGTSFNVKHLQDETEVIVETGIVKVRLGAEEIVLVKGEKALIKGSSKKLIKEKNTELLYNYYRSKVFIANNTPLILLIDALNEGYNADIVLDPTLKTEKIFITLKQDKPLDYNLKLIADAVAGLKITRNGTQIFLSNVK</sequence>
<organism evidence="4 5">
    <name type="scientific">Pedobacter metabolipauper</name>
    <dbReference type="NCBI Taxonomy" id="425513"/>
    <lineage>
        <taxon>Bacteria</taxon>
        <taxon>Pseudomonadati</taxon>
        <taxon>Bacteroidota</taxon>
        <taxon>Sphingobacteriia</taxon>
        <taxon>Sphingobacteriales</taxon>
        <taxon>Sphingobacteriaceae</taxon>
        <taxon>Pedobacter</taxon>
    </lineage>
</organism>
<dbReference type="Pfam" id="PF04773">
    <property type="entry name" value="FecR"/>
    <property type="match status" value="1"/>
</dbReference>
<evidence type="ECO:0000256" key="1">
    <source>
        <dbReference type="SAM" id="Phobius"/>
    </source>
</evidence>
<dbReference type="PANTHER" id="PTHR30273:SF2">
    <property type="entry name" value="PROTEIN FECR"/>
    <property type="match status" value="1"/>
</dbReference>
<dbReference type="InterPro" id="IPR006860">
    <property type="entry name" value="FecR"/>
</dbReference>
<feature type="domain" description="FecR protein" evidence="2">
    <location>
        <begin position="118"/>
        <end position="203"/>
    </location>
</feature>
<dbReference type="Proteomes" id="UP000295620">
    <property type="component" value="Unassembled WGS sequence"/>
</dbReference>
<proteinExistence type="predicted"/>
<keyword evidence="5" id="KW-1185">Reference proteome</keyword>
<dbReference type="AlphaFoldDB" id="A0A4R6T2V2"/>
<feature type="transmembrane region" description="Helical" evidence="1">
    <location>
        <begin position="85"/>
        <end position="105"/>
    </location>
</feature>